<dbReference type="Proteomes" id="UP000251584">
    <property type="component" value="Unassembled WGS sequence"/>
</dbReference>
<sequence length="65" mass="7158">MFQRLLSALWQRVVLFSQHFTAQVKQGNGCVMSTQPHANGMEITGFGNDGDGAAAPRWRPADQLL</sequence>
<dbReference type="AlphaFoldDB" id="A0A2X2UX19"/>
<evidence type="ECO:0000313" key="3">
    <source>
        <dbReference type="Proteomes" id="UP000251584"/>
    </source>
</evidence>
<protein>
    <submittedName>
        <fullName evidence="2">Uncharacterized protein</fullName>
    </submittedName>
</protein>
<dbReference type="EMBL" id="UAVY01000001">
    <property type="protein sequence ID" value="SQB21054.1"/>
    <property type="molecule type" value="Genomic_DNA"/>
</dbReference>
<organism evidence="2 3">
    <name type="scientific">Citrobacter koseri</name>
    <name type="common">Citrobacter diversus</name>
    <dbReference type="NCBI Taxonomy" id="545"/>
    <lineage>
        <taxon>Bacteria</taxon>
        <taxon>Pseudomonadati</taxon>
        <taxon>Pseudomonadota</taxon>
        <taxon>Gammaproteobacteria</taxon>
        <taxon>Enterobacterales</taxon>
        <taxon>Enterobacteriaceae</taxon>
        <taxon>Citrobacter</taxon>
    </lineage>
</organism>
<feature type="region of interest" description="Disordered" evidence="1">
    <location>
        <begin position="46"/>
        <end position="65"/>
    </location>
</feature>
<proteinExistence type="predicted"/>
<accession>A0A2X2UX19</accession>
<reference evidence="2 3" key="1">
    <citation type="submission" date="2018-06" db="EMBL/GenBank/DDBJ databases">
        <authorList>
            <consortium name="Pathogen Informatics"/>
            <person name="Doyle S."/>
        </authorList>
    </citation>
    <scope>NUCLEOTIDE SEQUENCE [LARGE SCALE GENOMIC DNA]</scope>
    <source>
        <strain evidence="2 3">NCTC10786</strain>
    </source>
</reference>
<evidence type="ECO:0000313" key="2">
    <source>
        <dbReference type="EMBL" id="SQB21054.1"/>
    </source>
</evidence>
<name>A0A2X2UX19_CITKO</name>
<evidence type="ECO:0000256" key="1">
    <source>
        <dbReference type="SAM" id="MobiDB-lite"/>
    </source>
</evidence>
<gene>
    <name evidence="2" type="ORF">NCTC10786_00524</name>
</gene>